<reference evidence="9" key="1">
    <citation type="journal article" date="2020" name="mSystems">
        <title>Genome- and Community-Level Interaction Insights into Carbon Utilization and Element Cycling Functions of Hydrothermarchaeota in Hydrothermal Sediment.</title>
        <authorList>
            <person name="Zhou Z."/>
            <person name="Liu Y."/>
            <person name="Xu W."/>
            <person name="Pan J."/>
            <person name="Luo Z.H."/>
            <person name="Li M."/>
        </authorList>
    </citation>
    <scope>NUCLEOTIDE SEQUENCE [LARGE SCALE GENOMIC DNA]</scope>
    <source>
        <strain evidence="9">SpSt-258</strain>
    </source>
</reference>
<feature type="transmembrane region" description="Helical" evidence="7">
    <location>
        <begin position="35"/>
        <end position="54"/>
    </location>
</feature>
<sequence>MSLIVRCITNITSGFIFMYGIYIILHGHLTPGGGFAGGVIIAGALILRVLAFGSGIDKEKKSALWSSIFESIGGLIFWGAAFTGLLVAGVFFLNAPIFGLGKPLHLLSAGLIPICNIGIGIKVGAGLFSIFLVLAGLKYIMED</sequence>
<comment type="similarity">
    <text evidence="2">Belongs to the CPA3 antiporters (TC 2.A.63) subunit B family.</text>
</comment>
<evidence type="ECO:0000256" key="3">
    <source>
        <dbReference type="ARBA" id="ARBA00022475"/>
    </source>
</evidence>
<keyword evidence="4 7" id="KW-0812">Transmembrane</keyword>
<feature type="domain" description="Na+/H+ antiporter MnhB subunit-related protein" evidence="8">
    <location>
        <begin position="4"/>
        <end position="127"/>
    </location>
</feature>
<dbReference type="NCBIfam" id="NF006248">
    <property type="entry name" value="PRK08386.1"/>
    <property type="match status" value="1"/>
</dbReference>
<evidence type="ECO:0000256" key="4">
    <source>
        <dbReference type="ARBA" id="ARBA00022692"/>
    </source>
</evidence>
<evidence type="ECO:0000313" key="9">
    <source>
        <dbReference type="EMBL" id="HDY59127.1"/>
    </source>
</evidence>
<feature type="transmembrane region" description="Helical" evidence="7">
    <location>
        <begin position="75"/>
        <end position="98"/>
    </location>
</feature>
<dbReference type="InterPro" id="IPR007182">
    <property type="entry name" value="MnhB"/>
</dbReference>
<dbReference type="EMBL" id="DSKY01000015">
    <property type="protein sequence ID" value="HDY59127.1"/>
    <property type="molecule type" value="Genomic_DNA"/>
</dbReference>
<accession>A0A7V0Z5P4</accession>
<dbReference type="AlphaFoldDB" id="A0A7V0Z5P4"/>
<dbReference type="PANTHER" id="PTHR33932:SF4">
    <property type="entry name" value="NA(+)_H(+) ANTIPORTER SUBUNIT B"/>
    <property type="match status" value="1"/>
</dbReference>
<organism evidence="9">
    <name type="scientific">candidate division WOR-3 bacterium</name>
    <dbReference type="NCBI Taxonomy" id="2052148"/>
    <lineage>
        <taxon>Bacteria</taxon>
        <taxon>Bacteria division WOR-3</taxon>
    </lineage>
</organism>
<comment type="caution">
    <text evidence="9">The sequence shown here is derived from an EMBL/GenBank/DDBJ whole genome shotgun (WGS) entry which is preliminary data.</text>
</comment>
<dbReference type="PANTHER" id="PTHR33932">
    <property type="entry name" value="NA(+)/H(+) ANTIPORTER SUBUNIT B"/>
    <property type="match status" value="1"/>
</dbReference>
<comment type="subcellular location">
    <subcellularLocation>
        <location evidence="1">Cell membrane</location>
        <topology evidence="1">Multi-pass membrane protein</topology>
    </subcellularLocation>
</comment>
<feature type="transmembrane region" description="Helical" evidence="7">
    <location>
        <begin position="110"/>
        <end position="137"/>
    </location>
</feature>
<gene>
    <name evidence="9" type="ORF">ENP86_06200</name>
</gene>
<evidence type="ECO:0000259" key="8">
    <source>
        <dbReference type="Pfam" id="PF04039"/>
    </source>
</evidence>
<name>A0A7V0Z5P4_UNCW3</name>
<dbReference type="InterPro" id="IPR050622">
    <property type="entry name" value="CPA3_antiporter_subunitB"/>
</dbReference>
<evidence type="ECO:0000256" key="7">
    <source>
        <dbReference type="SAM" id="Phobius"/>
    </source>
</evidence>
<feature type="transmembrane region" description="Helical" evidence="7">
    <location>
        <begin position="7"/>
        <end position="29"/>
    </location>
</feature>
<dbReference type="GO" id="GO:0005886">
    <property type="term" value="C:plasma membrane"/>
    <property type="evidence" value="ECO:0007669"/>
    <property type="project" value="UniProtKB-SubCell"/>
</dbReference>
<evidence type="ECO:0000256" key="6">
    <source>
        <dbReference type="ARBA" id="ARBA00023136"/>
    </source>
</evidence>
<evidence type="ECO:0000256" key="5">
    <source>
        <dbReference type="ARBA" id="ARBA00022989"/>
    </source>
</evidence>
<keyword evidence="3" id="KW-1003">Cell membrane</keyword>
<protein>
    <submittedName>
        <fullName evidence="9">Cation:proton antiporter</fullName>
    </submittedName>
</protein>
<dbReference type="Pfam" id="PF04039">
    <property type="entry name" value="MnhB"/>
    <property type="match status" value="1"/>
</dbReference>
<keyword evidence="5 7" id="KW-1133">Transmembrane helix</keyword>
<keyword evidence="6 7" id="KW-0472">Membrane</keyword>
<evidence type="ECO:0000256" key="2">
    <source>
        <dbReference type="ARBA" id="ARBA00009425"/>
    </source>
</evidence>
<proteinExistence type="inferred from homology"/>
<evidence type="ECO:0000256" key="1">
    <source>
        <dbReference type="ARBA" id="ARBA00004651"/>
    </source>
</evidence>